<feature type="compositionally biased region" description="Low complexity" evidence="5">
    <location>
        <begin position="481"/>
        <end position="528"/>
    </location>
</feature>
<evidence type="ECO:0000256" key="5">
    <source>
        <dbReference type="SAM" id="MobiDB-lite"/>
    </source>
</evidence>
<evidence type="ECO:0000256" key="4">
    <source>
        <dbReference type="ARBA" id="ARBA00022807"/>
    </source>
</evidence>
<feature type="region of interest" description="Disordered" evidence="5">
    <location>
        <begin position="395"/>
        <end position="528"/>
    </location>
</feature>
<keyword evidence="6" id="KW-0732">Signal</keyword>
<feature type="compositionally biased region" description="Low complexity" evidence="5">
    <location>
        <begin position="419"/>
        <end position="443"/>
    </location>
</feature>
<dbReference type="PANTHER" id="PTHR47359">
    <property type="entry name" value="PEPTIDOGLYCAN DL-ENDOPEPTIDASE CWLO"/>
    <property type="match status" value="1"/>
</dbReference>
<dbReference type="GO" id="GO:0008234">
    <property type="term" value="F:cysteine-type peptidase activity"/>
    <property type="evidence" value="ECO:0007669"/>
    <property type="project" value="UniProtKB-KW"/>
</dbReference>
<dbReference type="InterPro" id="IPR051794">
    <property type="entry name" value="PG_Endopeptidase_C40"/>
</dbReference>
<keyword evidence="4" id="KW-0788">Thiol protease</keyword>
<evidence type="ECO:0000256" key="3">
    <source>
        <dbReference type="ARBA" id="ARBA00022801"/>
    </source>
</evidence>
<dbReference type="Pfam" id="PF00877">
    <property type="entry name" value="NLPC_P60"/>
    <property type="match status" value="1"/>
</dbReference>
<reference evidence="8 9" key="1">
    <citation type="submission" date="2017-06" db="EMBL/GenBank/DDBJ databases">
        <authorList>
            <person name="Kim H.J."/>
            <person name="Triplett B.A."/>
        </authorList>
    </citation>
    <scope>NUCLEOTIDE SEQUENCE [LARGE SCALE GENOMIC DNA]</scope>
    <source>
        <strain evidence="8 9">DSM 43151</strain>
    </source>
</reference>
<evidence type="ECO:0000313" key="9">
    <source>
        <dbReference type="Proteomes" id="UP000198415"/>
    </source>
</evidence>
<evidence type="ECO:0000256" key="1">
    <source>
        <dbReference type="ARBA" id="ARBA00007074"/>
    </source>
</evidence>
<dbReference type="Proteomes" id="UP000198415">
    <property type="component" value="Unassembled WGS sequence"/>
</dbReference>
<keyword evidence="2" id="KW-0645">Protease</keyword>
<keyword evidence="3 8" id="KW-0378">Hydrolase</keyword>
<evidence type="ECO:0000259" key="7">
    <source>
        <dbReference type="PROSITE" id="PS51935"/>
    </source>
</evidence>
<dbReference type="Gene3D" id="3.90.1720.10">
    <property type="entry name" value="endopeptidase domain like (from Nostoc punctiforme)"/>
    <property type="match status" value="1"/>
</dbReference>
<organism evidence="8 9">
    <name type="scientific">Actinoplanes regularis</name>
    <dbReference type="NCBI Taxonomy" id="52697"/>
    <lineage>
        <taxon>Bacteria</taxon>
        <taxon>Bacillati</taxon>
        <taxon>Actinomycetota</taxon>
        <taxon>Actinomycetes</taxon>
        <taxon>Micromonosporales</taxon>
        <taxon>Micromonosporaceae</taxon>
        <taxon>Actinoplanes</taxon>
    </lineage>
</organism>
<gene>
    <name evidence="8" type="ORF">SAMN06264365_11171</name>
</gene>
<comment type="similarity">
    <text evidence="1">Belongs to the peptidase C40 family.</text>
</comment>
<dbReference type="EMBL" id="FZNR01000011">
    <property type="protein sequence ID" value="SNS17163.1"/>
    <property type="molecule type" value="Genomic_DNA"/>
</dbReference>
<feature type="domain" description="NlpC/P60" evidence="7">
    <location>
        <begin position="268"/>
        <end position="400"/>
    </location>
</feature>
<dbReference type="GO" id="GO:0006508">
    <property type="term" value="P:proteolysis"/>
    <property type="evidence" value="ECO:0007669"/>
    <property type="project" value="UniProtKB-KW"/>
</dbReference>
<evidence type="ECO:0000313" key="8">
    <source>
        <dbReference type="EMBL" id="SNS17163.1"/>
    </source>
</evidence>
<feature type="compositionally biased region" description="Low complexity" evidence="5">
    <location>
        <begin position="451"/>
        <end position="473"/>
    </location>
</feature>
<protein>
    <submittedName>
        <fullName evidence="8">Cell wall-associated hydrolase, NlpC family</fullName>
    </submittedName>
</protein>
<dbReference type="PROSITE" id="PS51935">
    <property type="entry name" value="NLPC_P60"/>
    <property type="match status" value="1"/>
</dbReference>
<dbReference type="InterPro" id="IPR000064">
    <property type="entry name" value="NLP_P60_dom"/>
</dbReference>
<dbReference type="InterPro" id="IPR038765">
    <property type="entry name" value="Papain-like_cys_pep_sf"/>
</dbReference>
<feature type="chain" id="PRO_5012850913" evidence="6">
    <location>
        <begin position="42"/>
        <end position="528"/>
    </location>
</feature>
<evidence type="ECO:0000256" key="2">
    <source>
        <dbReference type="ARBA" id="ARBA00022670"/>
    </source>
</evidence>
<evidence type="ECO:0000256" key="6">
    <source>
        <dbReference type="SAM" id="SignalP"/>
    </source>
</evidence>
<dbReference type="PANTHER" id="PTHR47359:SF3">
    <property type="entry name" value="NLP_P60 DOMAIN-CONTAINING PROTEIN-RELATED"/>
    <property type="match status" value="1"/>
</dbReference>
<name>A0A239CCT9_9ACTN</name>
<accession>A0A239CCT9</accession>
<sequence length="528" mass="54711">MASRHGPATSRSVYARLRPLTLSAAVAAALAALFQPVPALAAPPTGQPAAAGVPDSGSRPTQLGALVLPNTPVNTTTVSTIPGSATNPVLQQIEKGRIAVDELGDQLLMLEADRDLAQTQVTTAQQKVTDAQANLQTAQTDAVTAASQAMQQAAAVPPGALDSGLLGLDQLARLERGERPTDASAINHLESAQIAAQIALDEQTLTADKYTGLVSRYGKLNTQLTTKQTAQAKLEAEHADELAAAEALANAADQALGQQYLNGTNGRGADPNAILALQFALAQRGDPYVWSEEGPDAYDCSGLMYRAYRSTGAGFPLARVSRDQYWQTRNKAVDRYSLLPGDLLFWSYTNSWTGIHHVAMYAGDGMMVEAPRTGLNVRLVPVRWGTLFGATRVYGAVPGGTNDIDLGTPDSEVEPTKTPKPTVTKTTKPPASPSPSKSTKPSTPTTPPSTQPSTPTSTAPTTPSNTPDPTATSKSPDPVETTSETPTGGSTSTSTSSSATVTDSASETATTSKSSVASASSTASSDGN</sequence>
<keyword evidence="9" id="KW-1185">Reference proteome</keyword>
<proteinExistence type="inferred from homology"/>
<dbReference type="AlphaFoldDB" id="A0A239CCT9"/>
<feature type="signal peptide" evidence="6">
    <location>
        <begin position="1"/>
        <end position="41"/>
    </location>
</feature>
<dbReference type="SUPFAM" id="SSF54001">
    <property type="entry name" value="Cysteine proteinases"/>
    <property type="match status" value="1"/>
</dbReference>